<proteinExistence type="predicted"/>
<protein>
    <submittedName>
        <fullName evidence="1">Uncharacterized protein</fullName>
    </submittedName>
</protein>
<evidence type="ECO:0000313" key="1">
    <source>
        <dbReference type="EMBL" id="KAK3771965.1"/>
    </source>
</evidence>
<organism evidence="1 2">
    <name type="scientific">Elysia crispata</name>
    <name type="common">lettuce slug</name>
    <dbReference type="NCBI Taxonomy" id="231223"/>
    <lineage>
        <taxon>Eukaryota</taxon>
        <taxon>Metazoa</taxon>
        <taxon>Spiralia</taxon>
        <taxon>Lophotrochozoa</taxon>
        <taxon>Mollusca</taxon>
        <taxon>Gastropoda</taxon>
        <taxon>Heterobranchia</taxon>
        <taxon>Euthyneura</taxon>
        <taxon>Panpulmonata</taxon>
        <taxon>Sacoglossa</taxon>
        <taxon>Placobranchoidea</taxon>
        <taxon>Plakobranchidae</taxon>
        <taxon>Elysia</taxon>
    </lineage>
</organism>
<evidence type="ECO:0000313" key="2">
    <source>
        <dbReference type="Proteomes" id="UP001283361"/>
    </source>
</evidence>
<dbReference type="Proteomes" id="UP001283361">
    <property type="component" value="Unassembled WGS sequence"/>
</dbReference>
<name>A0AAE0ZMC6_9GAST</name>
<reference evidence="1" key="1">
    <citation type="journal article" date="2023" name="G3 (Bethesda)">
        <title>A reference genome for the long-term kleptoplast-retaining sea slug Elysia crispata morphotype clarki.</title>
        <authorList>
            <person name="Eastman K.E."/>
            <person name="Pendleton A.L."/>
            <person name="Shaikh M.A."/>
            <person name="Suttiyut T."/>
            <person name="Ogas R."/>
            <person name="Tomko P."/>
            <person name="Gavelis G."/>
            <person name="Widhalm J.R."/>
            <person name="Wisecaver J.H."/>
        </authorList>
    </citation>
    <scope>NUCLEOTIDE SEQUENCE</scope>
    <source>
        <strain evidence="1">ECLA1</strain>
    </source>
</reference>
<comment type="caution">
    <text evidence="1">The sequence shown here is derived from an EMBL/GenBank/DDBJ whole genome shotgun (WGS) entry which is preliminary data.</text>
</comment>
<sequence>MIAHPRNLNIRQLNMRRYNKHTTGQIKDAVEEDLECVAEILLFSFISICVATSRESCSKLQANPDSLFDGDLLTLAALHGLEQLVTKKRAKTRGEIRATNKTKDGLKSGQQTFPLQGVTTGIKGRQ</sequence>
<dbReference type="EMBL" id="JAWDGP010003665">
    <property type="protein sequence ID" value="KAK3771965.1"/>
    <property type="molecule type" value="Genomic_DNA"/>
</dbReference>
<dbReference type="AlphaFoldDB" id="A0AAE0ZMC6"/>
<gene>
    <name evidence="1" type="ORF">RRG08_011878</name>
</gene>
<keyword evidence="2" id="KW-1185">Reference proteome</keyword>
<accession>A0AAE0ZMC6</accession>